<evidence type="ECO:0000313" key="1">
    <source>
        <dbReference type="EMBL" id="CAB4721334.1"/>
    </source>
</evidence>
<evidence type="ECO:0000313" key="2">
    <source>
        <dbReference type="EMBL" id="CAB4785487.1"/>
    </source>
</evidence>
<proteinExistence type="predicted"/>
<reference evidence="1" key="1">
    <citation type="submission" date="2020-05" db="EMBL/GenBank/DDBJ databases">
        <authorList>
            <person name="Chiriac C."/>
            <person name="Salcher M."/>
            <person name="Ghai R."/>
            <person name="Kavagutti S V."/>
        </authorList>
    </citation>
    <scope>NUCLEOTIDE SEQUENCE</scope>
</reference>
<dbReference type="PROSITE" id="PS51257">
    <property type="entry name" value="PROKAR_LIPOPROTEIN"/>
    <property type="match status" value="1"/>
</dbReference>
<accession>A0A6J6RLK8</accession>
<gene>
    <name evidence="1" type="ORF">UFOPK2658_01050</name>
    <name evidence="2" type="ORF">UFOPK2880_01699</name>
    <name evidence="3" type="ORF">UFOPK3004_01487</name>
    <name evidence="4" type="ORF">UFOPK3304_01093</name>
</gene>
<sequence>MTHRLLPLVLIPVLFTLGACADDGRNMKPPASNQNESIITTTLPVEGDASFDTTAP</sequence>
<evidence type="ECO:0000313" key="3">
    <source>
        <dbReference type="EMBL" id="CAB4815034.1"/>
    </source>
</evidence>
<protein>
    <submittedName>
        <fullName evidence="1">Unannotated protein</fullName>
    </submittedName>
</protein>
<evidence type="ECO:0000313" key="4">
    <source>
        <dbReference type="EMBL" id="CAB4872657.1"/>
    </source>
</evidence>
<dbReference type="EMBL" id="CAEZYH010000040">
    <property type="protein sequence ID" value="CAB4721334.1"/>
    <property type="molecule type" value="Genomic_DNA"/>
</dbReference>
<dbReference type="EMBL" id="CAEZZP010000151">
    <property type="protein sequence ID" value="CAB4785487.1"/>
    <property type="molecule type" value="Genomic_DNA"/>
</dbReference>
<dbReference type="AlphaFoldDB" id="A0A6J6RLK8"/>
<dbReference type="EMBL" id="CAFBLJ010000053">
    <property type="protein sequence ID" value="CAB4872657.1"/>
    <property type="molecule type" value="Genomic_DNA"/>
</dbReference>
<dbReference type="EMBL" id="CAFAAL010000166">
    <property type="protein sequence ID" value="CAB4815034.1"/>
    <property type="molecule type" value="Genomic_DNA"/>
</dbReference>
<organism evidence="1">
    <name type="scientific">freshwater metagenome</name>
    <dbReference type="NCBI Taxonomy" id="449393"/>
    <lineage>
        <taxon>unclassified sequences</taxon>
        <taxon>metagenomes</taxon>
        <taxon>ecological metagenomes</taxon>
    </lineage>
</organism>
<name>A0A6J6RLK8_9ZZZZ</name>